<evidence type="ECO:0000313" key="1">
    <source>
        <dbReference type="EMBL" id="MDL2075556.1"/>
    </source>
</evidence>
<name>A0ABT7ISJ6_9ACTN</name>
<gene>
    <name evidence="1" type="ORF">QNN03_03800</name>
</gene>
<evidence type="ECO:0000313" key="2">
    <source>
        <dbReference type="Proteomes" id="UP001241926"/>
    </source>
</evidence>
<dbReference type="Proteomes" id="UP001241926">
    <property type="component" value="Unassembled WGS sequence"/>
</dbReference>
<protein>
    <recommendedName>
        <fullName evidence="3">GNAT family N-acetyltransferase</fullName>
    </recommendedName>
</protein>
<dbReference type="RefSeq" id="WP_250749385.1">
    <property type="nucleotide sequence ID" value="NZ_JASJUS010000002.1"/>
</dbReference>
<proteinExistence type="predicted"/>
<organism evidence="1 2">
    <name type="scientific">Streptomyces fuscus</name>
    <dbReference type="NCBI Taxonomy" id="3048495"/>
    <lineage>
        <taxon>Bacteria</taxon>
        <taxon>Bacillati</taxon>
        <taxon>Actinomycetota</taxon>
        <taxon>Actinomycetes</taxon>
        <taxon>Kitasatosporales</taxon>
        <taxon>Streptomycetaceae</taxon>
        <taxon>Streptomyces</taxon>
    </lineage>
</organism>
<comment type="caution">
    <text evidence="1">The sequence shown here is derived from an EMBL/GenBank/DDBJ whole genome shotgun (WGS) entry which is preliminary data.</text>
</comment>
<accession>A0ABT7ISJ6</accession>
<evidence type="ECO:0008006" key="3">
    <source>
        <dbReference type="Google" id="ProtNLM"/>
    </source>
</evidence>
<keyword evidence="2" id="KW-1185">Reference proteome</keyword>
<reference evidence="1 2" key="1">
    <citation type="submission" date="2023-05" db="EMBL/GenBank/DDBJ databases">
        <title>Streptomyces fuscus sp. nov., a brown-black pigment producing actinomyces isolated from dry sand of Sea duck farm.</title>
        <authorList>
            <person name="Xie J."/>
            <person name="Shen N."/>
        </authorList>
    </citation>
    <scope>NUCLEOTIDE SEQUENCE [LARGE SCALE GENOMIC DNA]</scope>
    <source>
        <strain evidence="1 2">GXMU-J15</strain>
    </source>
</reference>
<dbReference type="EMBL" id="JASJUS010000002">
    <property type="protein sequence ID" value="MDL2075556.1"/>
    <property type="molecule type" value="Genomic_DNA"/>
</dbReference>
<sequence>MAAHVLDQPSRERGASPRAGAVLRPLTRRQIADRLEELGEVYTHCSAGGDEARACFQRRLLTAVRHPGFALLLAQNTDPVGLAYGFPVRAEGCAGDGIGAYLPAGLYQLAAKGRLFAIPETVVPPEAYRQYQGRDWNLARRLQKRLLDDHDAALGVTLVRRDDTGTLDALRSWGWRCVPPSGTAGQPPALCRALVLSP</sequence>